<gene>
    <name evidence="2" type="ORF">ACFFGN_12600</name>
</gene>
<keyword evidence="3" id="KW-1185">Reference proteome</keyword>
<name>A0ABV6QJU2_9ACTN</name>
<accession>A0ABV6QJU2</accession>
<feature type="region of interest" description="Disordered" evidence="1">
    <location>
        <begin position="103"/>
        <end position="182"/>
    </location>
</feature>
<reference evidence="2 3" key="1">
    <citation type="submission" date="2024-09" db="EMBL/GenBank/DDBJ databases">
        <authorList>
            <person name="Sun Q."/>
            <person name="Mori K."/>
        </authorList>
    </citation>
    <scope>NUCLEOTIDE SEQUENCE [LARGE SCALE GENOMIC DNA]</scope>
    <source>
        <strain evidence="2 3">CGMCC 1.15906</strain>
    </source>
</reference>
<evidence type="ECO:0000256" key="1">
    <source>
        <dbReference type="SAM" id="MobiDB-lite"/>
    </source>
</evidence>
<sequence length="182" mass="19546">MPDFDDDELNAELEGPEPEALRGPTTADESPDKTAAKVKQPRAPRLDVQREVALEPTPPQLAVPLQASDRPQAPEKPRRQDLRQEAAAARNIAYADRGLAHELRAGAETPADLDRAEQLQGSADHYDRMAAADDAEAVYPHPADGSQPPPGGAVQTPPGKSPKARKSVVRGKGRSRGFGRSR</sequence>
<feature type="compositionally biased region" description="Basic and acidic residues" evidence="1">
    <location>
        <begin position="72"/>
        <end position="84"/>
    </location>
</feature>
<feature type="compositionally biased region" description="Basic residues" evidence="1">
    <location>
        <begin position="162"/>
        <end position="182"/>
    </location>
</feature>
<dbReference type="Proteomes" id="UP001589890">
    <property type="component" value="Unassembled WGS sequence"/>
</dbReference>
<protein>
    <recommendedName>
        <fullName evidence="4">DUF4167 domain-containing protein</fullName>
    </recommendedName>
</protein>
<organism evidence="2 3">
    <name type="scientific">Kribbella deserti</name>
    <dbReference type="NCBI Taxonomy" id="1926257"/>
    <lineage>
        <taxon>Bacteria</taxon>
        <taxon>Bacillati</taxon>
        <taxon>Actinomycetota</taxon>
        <taxon>Actinomycetes</taxon>
        <taxon>Propionibacteriales</taxon>
        <taxon>Kribbellaceae</taxon>
        <taxon>Kribbella</taxon>
    </lineage>
</organism>
<feature type="compositionally biased region" description="Acidic residues" evidence="1">
    <location>
        <begin position="1"/>
        <end position="17"/>
    </location>
</feature>
<evidence type="ECO:0008006" key="4">
    <source>
        <dbReference type="Google" id="ProtNLM"/>
    </source>
</evidence>
<evidence type="ECO:0000313" key="2">
    <source>
        <dbReference type="EMBL" id="MFC0624909.1"/>
    </source>
</evidence>
<comment type="caution">
    <text evidence="2">The sequence shown here is derived from an EMBL/GenBank/DDBJ whole genome shotgun (WGS) entry which is preliminary data.</text>
</comment>
<evidence type="ECO:0000313" key="3">
    <source>
        <dbReference type="Proteomes" id="UP001589890"/>
    </source>
</evidence>
<feature type="region of interest" description="Disordered" evidence="1">
    <location>
        <begin position="1"/>
        <end position="89"/>
    </location>
</feature>
<dbReference type="RefSeq" id="WP_380046765.1">
    <property type="nucleotide sequence ID" value="NZ_JBHLTC010000014.1"/>
</dbReference>
<feature type="compositionally biased region" description="Basic and acidic residues" evidence="1">
    <location>
        <begin position="44"/>
        <end position="53"/>
    </location>
</feature>
<dbReference type="EMBL" id="JBHLTC010000014">
    <property type="protein sequence ID" value="MFC0624909.1"/>
    <property type="molecule type" value="Genomic_DNA"/>
</dbReference>
<proteinExistence type="predicted"/>